<dbReference type="InterPro" id="IPR003789">
    <property type="entry name" value="Asn/Gln_tRNA_amidoTrase-B-like"/>
</dbReference>
<sequence>MIMNVREQLQAAVKEAAHHDERRRLCTLRLMQAAIRDRDQAHCVGNGEKITQAEIAALLAKMIKQREEQIVADRKAGDLETVRQTKAEIETIREFMPPLMDEPTLRSACAQVVNDIGAAGLRDVGRTITALKKRYPDQLDIGRASNLVKGMLR</sequence>
<accession>A0A8B2NZ79</accession>
<dbReference type="Proteomes" id="UP000249590">
    <property type="component" value="Unassembled WGS sequence"/>
</dbReference>
<dbReference type="InterPro" id="IPR023168">
    <property type="entry name" value="GatB_Yqey_C_2"/>
</dbReference>
<dbReference type="SUPFAM" id="SSF89095">
    <property type="entry name" value="GatB/YqeY motif"/>
    <property type="match status" value="1"/>
</dbReference>
<dbReference type="PANTHER" id="PTHR28055">
    <property type="entry name" value="ALTERED INHERITANCE OF MITOCHONDRIA PROTEIN 41, MITOCHONDRIAL"/>
    <property type="match status" value="1"/>
</dbReference>
<keyword evidence="2" id="KW-1185">Reference proteome</keyword>
<evidence type="ECO:0008006" key="3">
    <source>
        <dbReference type="Google" id="ProtNLM"/>
    </source>
</evidence>
<evidence type="ECO:0000313" key="1">
    <source>
        <dbReference type="EMBL" id="RAI03004.1"/>
    </source>
</evidence>
<protein>
    <recommendedName>
        <fullName evidence="3">GatB/YqeY domain-containing protein</fullName>
    </recommendedName>
</protein>
<dbReference type="Gene3D" id="1.10.10.410">
    <property type="match status" value="1"/>
</dbReference>
<comment type="caution">
    <text evidence="1">The sequence shown here is derived from an EMBL/GenBank/DDBJ whole genome shotgun (WGS) entry which is preliminary data.</text>
</comment>
<proteinExistence type="predicted"/>
<dbReference type="Gene3D" id="1.10.1510.10">
    <property type="entry name" value="Uncharacterised protein YqeY/AIM41 PF09424, N-terminal domain"/>
    <property type="match status" value="1"/>
</dbReference>
<evidence type="ECO:0000313" key="2">
    <source>
        <dbReference type="Proteomes" id="UP000249590"/>
    </source>
</evidence>
<gene>
    <name evidence="1" type="ORF">DLJ53_00250</name>
</gene>
<dbReference type="Pfam" id="PF09424">
    <property type="entry name" value="YqeY"/>
    <property type="match status" value="1"/>
</dbReference>
<name>A0A8B2NZ79_9HYPH</name>
<dbReference type="GO" id="GO:0016884">
    <property type="term" value="F:carbon-nitrogen ligase activity, with glutamine as amido-N-donor"/>
    <property type="evidence" value="ECO:0007669"/>
    <property type="project" value="InterPro"/>
</dbReference>
<reference evidence="1 2" key="1">
    <citation type="submission" date="2018-05" db="EMBL/GenBank/DDBJ databases">
        <title>Acuticoccus sediminis sp. nov., isolated from deep-sea sediment of Indian Ocean.</title>
        <authorList>
            <person name="Liu X."/>
            <person name="Lai Q."/>
            <person name="Du Y."/>
            <person name="Sun F."/>
            <person name="Zhang X."/>
            <person name="Wang S."/>
            <person name="Shao Z."/>
        </authorList>
    </citation>
    <scope>NUCLEOTIDE SEQUENCE [LARGE SCALE GENOMIC DNA]</scope>
    <source>
        <strain evidence="1 2">PTG4-2</strain>
    </source>
</reference>
<dbReference type="AlphaFoldDB" id="A0A8B2NZ79"/>
<dbReference type="InterPro" id="IPR042184">
    <property type="entry name" value="YqeY/Aim41_N"/>
</dbReference>
<dbReference type="EMBL" id="QHHQ01000001">
    <property type="protein sequence ID" value="RAI03004.1"/>
    <property type="molecule type" value="Genomic_DNA"/>
</dbReference>
<organism evidence="1 2">
    <name type="scientific">Acuticoccus sediminis</name>
    <dbReference type="NCBI Taxonomy" id="2184697"/>
    <lineage>
        <taxon>Bacteria</taxon>
        <taxon>Pseudomonadati</taxon>
        <taxon>Pseudomonadota</taxon>
        <taxon>Alphaproteobacteria</taxon>
        <taxon>Hyphomicrobiales</taxon>
        <taxon>Amorphaceae</taxon>
        <taxon>Acuticoccus</taxon>
    </lineage>
</organism>
<dbReference type="PANTHER" id="PTHR28055:SF1">
    <property type="entry name" value="ALTERED INHERITANCE OF MITOCHONDRIA PROTEIN 41, MITOCHONDRIAL"/>
    <property type="match status" value="1"/>
</dbReference>
<dbReference type="InterPro" id="IPR019004">
    <property type="entry name" value="YqeY/Aim41"/>
</dbReference>